<dbReference type="eggNOG" id="COG2191">
    <property type="taxonomic scope" value="Bacteria"/>
</dbReference>
<feature type="region of interest" description="Disordered" evidence="1">
    <location>
        <begin position="37"/>
        <end position="102"/>
    </location>
</feature>
<comment type="caution">
    <text evidence="4">The sequence shown here is derived from an EMBL/GenBank/DDBJ whole genome shotgun (WGS) entry which is preliminary data.</text>
</comment>
<dbReference type="AlphaFoldDB" id="A0A017T0U7"/>
<dbReference type="PROSITE" id="PS51257">
    <property type="entry name" value="PROKAR_LIPOPROTEIN"/>
    <property type="match status" value="1"/>
</dbReference>
<gene>
    <name evidence="4" type="ORF">CAP_6433</name>
</gene>
<reference evidence="4 5" key="1">
    <citation type="submission" date="2013-05" db="EMBL/GenBank/DDBJ databases">
        <title>Genome assembly of Chondromyces apiculatus DSM 436.</title>
        <authorList>
            <person name="Sharma G."/>
            <person name="Khatri I."/>
            <person name="Kaur C."/>
            <person name="Mayilraj S."/>
            <person name="Subramanian S."/>
        </authorList>
    </citation>
    <scope>NUCLEOTIDE SEQUENCE [LARGE SCALE GENOMIC DNA]</scope>
    <source>
        <strain evidence="4 5">DSM 436</strain>
    </source>
</reference>
<keyword evidence="5" id="KW-1185">Reference proteome</keyword>
<evidence type="ECO:0000256" key="1">
    <source>
        <dbReference type="SAM" id="MobiDB-lite"/>
    </source>
</evidence>
<feature type="domain" description="Formylmethanofuran dehydrogenase subunit E" evidence="3">
    <location>
        <begin position="115"/>
        <end position="238"/>
    </location>
</feature>
<dbReference type="InterPro" id="IPR003814">
    <property type="entry name" value="FmdEsu_dom"/>
</dbReference>
<dbReference type="Pfam" id="PF02663">
    <property type="entry name" value="FmdE"/>
    <property type="match status" value="1"/>
</dbReference>
<dbReference type="OrthoDB" id="5519431at2"/>
<sequence>MLSRTRPARRAARALSLFTLLLAAGCASVPQATSAASATSATSTPEHAAAPPHHDAATPGHDAAPQHATPAHPGSGHGTPGSHAAPGSHDAPAPHTASPAASGDIDQQLAAVARIHGGTGPWAVAGYRMGQHALARLGLAAQSFDLEVVHHSPRAVQFTCIADGAAAATGASLGKLNLSLVEEPDETAVSTTYRRRSTGTSITLRPTAAFRTRFKNVPREQLPTAGRTAMELPASEIFEEAKP</sequence>
<protein>
    <recommendedName>
        <fullName evidence="3">Formylmethanofuran dehydrogenase subunit E domain-containing protein</fullName>
    </recommendedName>
</protein>
<feature type="signal peptide" evidence="2">
    <location>
        <begin position="1"/>
        <end position="35"/>
    </location>
</feature>
<feature type="chain" id="PRO_5001496838" description="Formylmethanofuran dehydrogenase subunit E domain-containing protein" evidence="2">
    <location>
        <begin position="36"/>
        <end position="243"/>
    </location>
</feature>
<dbReference type="EMBL" id="ASRX01000054">
    <property type="protein sequence ID" value="EYF02853.1"/>
    <property type="molecule type" value="Genomic_DNA"/>
</dbReference>
<keyword evidence="2" id="KW-0732">Signal</keyword>
<dbReference type="Proteomes" id="UP000019678">
    <property type="component" value="Unassembled WGS sequence"/>
</dbReference>
<organism evidence="4 5">
    <name type="scientific">Chondromyces apiculatus DSM 436</name>
    <dbReference type="NCBI Taxonomy" id="1192034"/>
    <lineage>
        <taxon>Bacteria</taxon>
        <taxon>Pseudomonadati</taxon>
        <taxon>Myxococcota</taxon>
        <taxon>Polyangia</taxon>
        <taxon>Polyangiales</taxon>
        <taxon>Polyangiaceae</taxon>
        <taxon>Chondromyces</taxon>
    </lineage>
</organism>
<accession>A0A017T0U7</accession>
<dbReference type="RefSeq" id="WP_052376267.1">
    <property type="nucleotide sequence ID" value="NZ_ASRX01000054.1"/>
</dbReference>
<name>A0A017T0U7_9BACT</name>
<dbReference type="Gene3D" id="3.30.1330.130">
    <property type="match status" value="1"/>
</dbReference>
<dbReference type="STRING" id="1192034.CAP_6433"/>
<evidence type="ECO:0000256" key="2">
    <source>
        <dbReference type="SAM" id="SignalP"/>
    </source>
</evidence>
<evidence type="ECO:0000313" key="4">
    <source>
        <dbReference type="EMBL" id="EYF02853.1"/>
    </source>
</evidence>
<evidence type="ECO:0000313" key="5">
    <source>
        <dbReference type="Proteomes" id="UP000019678"/>
    </source>
</evidence>
<evidence type="ECO:0000259" key="3">
    <source>
        <dbReference type="Pfam" id="PF02663"/>
    </source>
</evidence>
<proteinExistence type="predicted"/>
<dbReference type="SUPFAM" id="SSF143555">
    <property type="entry name" value="FwdE-like"/>
    <property type="match status" value="1"/>
</dbReference>